<accession>A0A7W6DAU7</accession>
<proteinExistence type="predicted"/>
<dbReference type="AlphaFoldDB" id="A0A7W6DAU7"/>
<name>A0A7W6DAU7_9HYPH</name>
<gene>
    <name evidence="1" type="ORF">GGQ64_002591</name>
</gene>
<evidence type="ECO:0000313" key="2">
    <source>
        <dbReference type="Proteomes" id="UP000574761"/>
    </source>
</evidence>
<sequence length="79" mass="8483">MTDSDYANFCNLAYGFRKAAEDFCAKLGDEEARQLGELVRMEMWASPGAGDAGDACSFLAAILAGETAERDAQRERGGI</sequence>
<keyword evidence="2" id="KW-1185">Reference proteome</keyword>
<evidence type="ECO:0000313" key="1">
    <source>
        <dbReference type="EMBL" id="MBB3977385.1"/>
    </source>
</evidence>
<dbReference type="EMBL" id="JACIEE010000005">
    <property type="protein sequence ID" value="MBB3977385.1"/>
    <property type="molecule type" value="Genomic_DNA"/>
</dbReference>
<organism evidence="1 2">
    <name type="scientific">Mycoplana azooxidifex</name>
    <dbReference type="NCBI Taxonomy" id="1636188"/>
    <lineage>
        <taxon>Bacteria</taxon>
        <taxon>Pseudomonadati</taxon>
        <taxon>Pseudomonadota</taxon>
        <taxon>Alphaproteobacteria</taxon>
        <taxon>Hyphomicrobiales</taxon>
        <taxon>Rhizobiaceae</taxon>
        <taxon>Mycoplana</taxon>
    </lineage>
</organism>
<protein>
    <submittedName>
        <fullName evidence="1">Uncharacterized protein</fullName>
    </submittedName>
</protein>
<dbReference type="RefSeq" id="WP_183804748.1">
    <property type="nucleotide sequence ID" value="NZ_JACIEE010000005.1"/>
</dbReference>
<comment type="caution">
    <text evidence="1">The sequence shown here is derived from an EMBL/GenBank/DDBJ whole genome shotgun (WGS) entry which is preliminary data.</text>
</comment>
<reference evidence="1 2" key="1">
    <citation type="submission" date="2020-08" db="EMBL/GenBank/DDBJ databases">
        <title>Genomic Encyclopedia of Type Strains, Phase IV (KMG-IV): sequencing the most valuable type-strain genomes for metagenomic binning, comparative biology and taxonomic classification.</title>
        <authorList>
            <person name="Goeker M."/>
        </authorList>
    </citation>
    <scope>NUCLEOTIDE SEQUENCE [LARGE SCALE GENOMIC DNA]</scope>
    <source>
        <strain evidence="1 2">DSM 100211</strain>
    </source>
</reference>
<dbReference type="Proteomes" id="UP000574761">
    <property type="component" value="Unassembled WGS sequence"/>
</dbReference>